<comment type="caution">
    <text evidence="1">The sequence shown here is derived from an EMBL/GenBank/DDBJ whole genome shotgun (WGS) entry which is preliminary data.</text>
</comment>
<evidence type="ECO:0000313" key="2">
    <source>
        <dbReference type="Proteomes" id="UP001208935"/>
    </source>
</evidence>
<gene>
    <name evidence="1" type="ORF">D5039_21515</name>
</gene>
<sequence length="154" mass="17822">MLEKHIDNIEEKFLKLNVQKFLRGQSKEKIMQNFSHYAVLFDLDDFGGEWTRLVGFETDRAFDEFSDYMMDVMDDENNGYTGFVVVTPERAEEIKSMMIEAGIELDWHSIDGFDEADDADDYKQITIGGGSALDEGDLEPRWRFSAPGWNEQKV</sequence>
<keyword evidence="2" id="KW-1185">Reference proteome</keyword>
<evidence type="ECO:0000313" key="1">
    <source>
        <dbReference type="EMBL" id="MCW5323630.1"/>
    </source>
</evidence>
<dbReference type="Proteomes" id="UP001208935">
    <property type="component" value="Unassembled WGS sequence"/>
</dbReference>
<proteinExistence type="predicted"/>
<dbReference type="EMBL" id="QZCW01000007">
    <property type="protein sequence ID" value="MCW5323630.1"/>
    <property type="molecule type" value="Genomic_DNA"/>
</dbReference>
<reference evidence="2" key="1">
    <citation type="submission" date="2023-07" db="EMBL/GenBank/DDBJ databases">
        <title>Verminephrobacter genomes.</title>
        <authorList>
            <person name="Lund M.B."/>
        </authorList>
    </citation>
    <scope>NUCLEOTIDE SEQUENCE [LARGE SCALE GENOMIC DNA]</scope>
    <source>
        <strain evidence="2">AtM5-05</strain>
    </source>
</reference>
<accession>A0ABT3L0M3</accession>
<protein>
    <submittedName>
        <fullName evidence="1">Uncharacterized protein</fullName>
    </submittedName>
</protein>
<organism evidence="1 2">
    <name type="scientific">Verminephrobacter aporrectodeae subsp. tuberculatae</name>
    <dbReference type="NCBI Taxonomy" id="1110392"/>
    <lineage>
        <taxon>Bacteria</taxon>
        <taxon>Pseudomonadati</taxon>
        <taxon>Pseudomonadota</taxon>
        <taxon>Betaproteobacteria</taxon>
        <taxon>Burkholderiales</taxon>
        <taxon>Comamonadaceae</taxon>
        <taxon>Verminephrobacter</taxon>
    </lineage>
</organism>
<name>A0ABT3L0M3_9BURK</name>
<dbReference type="RefSeq" id="WP_265283408.1">
    <property type="nucleotide sequence ID" value="NZ_QZCW01000007.1"/>
</dbReference>